<dbReference type="STRING" id="551991.SAMN05192529_11916"/>
<dbReference type="PANTHER" id="PTHR36849">
    <property type="entry name" value="CYTOPLASMIC PROTEIN-RELATED"/>
    <property type="match status" value="1"/>
</dbReference>
<proteinExistence type="predicted"/>
<dbReference type="PANTHER" id="PTHR36849:SF1">
    <property type="entry name" value="CYTOPLASMIC PROTEIN"/>
    <property type="match status" value="1"/>
</dbReference>
<protein>
    <submittedName>
        <fullName evidence="1">Uncharacterized conserved protein YeaO, DUF488 family</fullName>
    </submittedName>
</protein>
<gene>
    <name evidence="1" type="ORF">SAMN05192529_11916</name>
</gene>
<dbReference type="InterPro" id="IPR052552">
    <property type="entry name" value="YeaO-like"/>
</dbReference>
<keyword evidence="2" id="KW-1185">Reference proteome</keyword>
<dbReference type="Proteomes" id="UP000199041">
    <property type="component" value="Unassembled WGS sequence"/>
</dbReference>
<dbReference type="Pfam" id="PF22752">
    <property type="entry name" value="DUF488-N3i"/>
    <property type="match status" value="1"/>
</dbReference>
<sequence>MAIPIINLKRAFQPASADDGWRILVDRLWPRGINKDRAAIKLWYKVIAPSIELRKSFGHEVEKWPDFRQKYKQELRANKVALEELLNVVRQHPVITLVYAAKDEEHNNAVVLKEVLTNLLKK</sequence>
<dbReference type="AlphaFoldDB" id="A0A1H4B8U2"/>
<organism evidence="1 2">
    <name type="scientific">Arachidicoccus rhizosphaerae</name>
    <dbReference type="NCBI Taxonomy" id="551991"/>
    <lineage>
        <taxon>Bacteria</taxon>
        <taxon>Pseudomonadati</taxon>
        <taxon>Bacteroidota</taxon>
        <taxon>Chitinophagia</taxon>
        <taxon>Chitinophagales</taxon>
        <taxon>Chitinophagaceae</taxon>
        <taxon>Arachidicoccus</taxon>
    </lineage>
</organism>
<name>A0A1H4B8U2_9BACT</name>
<dbReference type="RefSeq" id="WP_244518945.1">
    <property type="nucleotide sequence ID" value="NZ_FNQY01000019.1"/>
</dbReference>
<accession>A0A1H4B8U2</accession>
<dbReference type="EMBL" id="FNQY01000019">
    <property type="protein sequence ID" value="SEA44486.1"/>
    <property type="molecule type" value="Genomic_DNA"/>
</dbReference>
<evidence type="ECO:0000313" key="1">
    <source>
        <dbReference type="EMBL" id="SEA44486.1"/>
    </source>
</evidence>
<evidence type="ECO:0000313" key="2">
    <source>
        <dbReference type="Proteomes" id="UP000199041"/>
    </source>
</evidence>
<reference evidence="1 2" key="1">
    <citation type="submission" date="2016-10" db="EMBL/GenBank/DDBJ databases">
        <authorList>
            <person name="de Groot N.N."/>
        </authorList>
    </citation>
    <scope>NUCLEOTIDE SEQUENCE [LARGE SCALE GENOMIC DNA]</scope>
    <source>
        <strain evidence="1 2">Vu-144</strain>
    </source>
</reference>